<sequence length="69" mass="8056">MSRKWCPFCKVCSSIELCSVHEMPFDMQKHYLSILVDYILLALFGEKVYDNGEDVFYVHAMLYPGVCIQ</sequence>
<keyword evidence="2" id="KW-1185">Reference proteome</keyword>
<reference evidence="1 2" key="1">
    <citation type="submission" date="2018-11" db="EMBL/GenBank/DDBJ databases">
        <authorList>
            <consortium name="Pathogen Informatics"/>
        </authorList>
    </citation>
    <scope>NUCLEOTIDE SEQUENCE [LARGE SCALE GENOMIC DNA]</scope>
</reference>
<gene>
    <name evidence="1" type="ORF">CGOC_LOCUS12579</name>
</gene>
<proteinExistence type="predicted"/>
<organism evidence="1 2">
    <name type="scientific">Cylicostephanus goldi</name>
    <name type="common">Nematode worm</name>
    <dbReference type="NCBI Taxonomy" id="71465"/>
    <lineage>
        <taxon>Eukaryota</taxon>
        <taxon>Metazoa</taxon>
        <taxon>Ecdysozoa</taxon>
        <taxon>Nematoda</taxon>
        <taxon>Chromadorea</taxon>
        <taxon>Rhabditida</taxon>
        <taxon>Rhabditina</taxon>
        <taxon>Rhabditomorpha</taxon>
        <taxon>Strongyloidea</taxon>
        <taxon>Strongylidae</taxon>
        <taxon>Cylicostephanus</taxon>
    </lineage>
</organism>
<name>A0A3P7NB91_CYLGO</name>
<evidence type="ECO:0000313" key="2">
    <source>
        <dbReference type="Proteomes" id="UP000271889"/>
    </source>
</evidence>
<dbReference type="EMBL" id="UYRV01124233">
    <property type="protein sequence ID" value="VDN34253.1"/>
    <property type="molecule type" value="Genomic_DNA"/>
</dbReference>
<dbReference type="AlphaFoldDB" id="A0A3P7NB91"/>
<accession>A0A3P7NB91</accession>
<evidence type="ECO:0000313" key="1">
    <source>
        <dbReference type="EMBL" id="VDN34253.1"/>
    </source>
</evidence>
<dbReference type="Proteomes" id="UP000271889">
    <property type="component" value="Unassembled WGS sequence"/>
</dbReference>
<protein>
    <submittedName>
        <fullName evidence="1">Uncharacterized protein</fullName>
    </submittedName>
</protein>